<dbReference type="InterPro" id="IPR051417">
    <property type="entry name" value="SDr/BOS_complex"/>
</dbReference>
<comment type="caution">
    <text evidence="5">The sequence shown here is derived from an EMBL/GenBank/DDBJ whole genome shotgun (WGS) entry which is preliminary data.</text>
</comment>
<sequence>MLIMPFLPKRSLRRRDRGLRVESLEDRRVLATLGIDVGFFTESGATPASEISGPVLRGETIYVKVQVQDVRDADPTGIIALPLNFDWNGDRLEFEGDANLSASGNPSLPLSDPLVTSNFPLQRSAGAFNVPASDGEFDINNPDFDLQDIRGGALPALGQGQAIGQSSAETFSEMQFLAVANATETFFTVGLDGAMSFADAAVLDDVVGLDQTVVLSDELNIVQAGAEIVGGSISGTKFEDLNGNGTRDAGEPGVEGVTIEITRTDVAMNIPSVTTDVDGNYVFSDLAKGTYTINEVVPVGTEATTPLDQFENVVLDQANQNRSGLDFGNFTQVVLSGMKFNDLDGDGVRDTGEDAIPDVTINLDLDSNGTIDRTTTTDANGDYQFTGVGPGQHTITEVVPTGFVQTLPIDDNGYVQTVTSGENISGLDFGNSELTTTVSGTKFNDINGDGVRQTGENGVGGITIQLNINSDGSDVRSVVTAADGSFMFENVPAGMHSVAEMLPVNAVQTTPGGTGIFNIDVNPPAIVDGLLFGNFTLTSLAGVVFEDINENDVQDPGEPGIEATVELDLDSDGSVDATVLTDADGRYQFNGVGPGSHRVTEVVPAGFVAPPTPAEYSVANQSGVDRDDLDFANLRQVPVDGSIQGFVYTDNDFDGVFDPIEMGLPGVTVRLASADNSVMRTTTTAADGSYVFLNVPAGNYRIIEDQPSGFGDASISLGKVLPSGESRGSADGLSEFSGVELGENQTAIDYNFGEVLTAVTKRMFVASADLRGELASNAGSPGLTIRGTRGDDLIIIENLDDQGFQIFVNDDPGVIVSPEQASLVIVDGLGGQDRVEYRGSVQAEQVSARPSQFSVTTPTQSLGVFDVDDIRVQGGGGDDVAILRDSAGSDELTAAGPAVLVNLAGDQSIGVVDVPYVQAISNIDDAEDSATIEAIDFVLQLAGDWN</sequence>
<name>A0ABT0U8F7_9BACT</name>
<evidence type="ECO:0000259" key="4">
    <source>
        <dbReference type="Pfam" id="PF17210"/>
    </source>
</evidence>
<gene>
    <name evidence="5" type="ORF">NB063_21010</name>
</gene>
<organism evidence="5 6">
    <name type="scientific">Aporhodopirellula aestuarii</name>
    <dbReference type="NCBI Taxonomy" id="2950107"/>
    <lineage>
        <taxon>Bacteria</taxon>
        <taxon>Pseudomonadati</taxon>
        <taxon>Planctomycetota</taxon>
        <taxon>Planctomycetia</taxon>
        <taxon>Pirellulales</taxon>
        <taxon>Pirellulaceae</taxon>
        <taxon>Aporhodopirellula</taxon>
    </lineage>
</organism>
<feature type="domain" description="SD-repeat containing protein B" evidence="4">
    <location>
        <begin position="340"/>
        <end position="407"/>
    </location>
</feature>
<keyword evidence="2" id="KW-0964">Secreted</keyword>
<evidence type="ECO:0000313" key="5">
    <source>
        <dbReference type="EMBL" id="MCM2373097.1"/>
    </source>
</evidence>
<dbReference type="Proteomes" id="UP001202961">
    <property type="component" value="Unassembled WGS sequence"/>
</dbReference>
<dbReference type="EMBL" id="JAMQBK010000060">
    <property type="protein sequence ID" value="MCM2373097.1"/>
    <property type="molecule type" value="Genomic_DNA"/>
</dbReference>
<dbReference type="PANTHER" id="PTHR23303">
    <property type="entry name" value="CARBOXYPEPTIDASE REGULATORY REGION-CONTAINING"/>
    <property type="match status" value="1"/>
</dbReference>
<keyword evidence="3" id="KW-0732">Signal</keyword>
<evidence type="ECO:0000256" key="1">
    <source>
        <dbReference type="ARBA" id="ARBA00004613"/>
    </source>
</evidence>
<keyword evidence="6" id="KW-1185">Reference proteome</keyword>
<evidence type="ECO:0000313" key="6">
    <source>
        <dbReference type="Proteomes" id="UP001202961"/>
    </source>
</evidence>
<evidence type="ECO:0000256" key="3">
    <source>
        <dbReference type="ARBA" id="ARBA00022729"/>
    </source>
</evidence>
<comment type="subcellular location">
    <subcellularLocation>
        <location evidence="1">Secreted</location>
    </subcellularLocation>
</comment>
<accession>A0ABT0U8F7</accession>
<feature type="domain" description="SD-repeat containing protein B" evidence="4">
    <location>
        <begin position="540"/>
        <end position="617"/>
    </location>
</feature>
<evidence type="ECO:0000256" key="2">
    <source>
        <dbReference type="ARBA" id="ARBA00022525"/>
    </source>
</evidence>
<dbReference type="InterPro" id="IPR013783">
    <property type="entry name" value="Ig-like_fold"/>
</dbReference>
<dbReference type="InterPro" id="IPR033764">
    <property type="entry name" value="Sdr_B"/>
</dbReference>
<proteinExistence type="predicted"/>
<feature type="domain" description="SD-repeat containing protein B" evidence="4">
    <location>
        <begin position="236"/>
        <end position="306"/>
    </location>
</feature>
<dbReference type="Pfam" id="PF17210">
    <property type="entry name" value="SdrD_B"/>
    <property type="match status" value="5"/>
</dbReference>
<feature type="domain" description="SD-repeat containing protein B" evidence="4">
    <location>
        <begin position="443"/>
        <end position="511"/>
    </location>
</feature>
<feature type="domain" description="SD-repeat containing protein B" evidence="4">
    <location>
        <begin position="642"/>
        <end position="716"/>
    </location>
</feature>
<protein>
    <submittedName>
        <fullName evidence="5">Carboxypeptidase regulatory-like domain-containing protein</fullName>
    </submittedName>
</protein>
<dbReference type="Gene3D" id="2.60.40.10">
    <property type="entry name" value="Immunoglobulins"/>
    <property type="match status" value="5"/>
</dbReference>
<reference evidence="5 6" key="1">
    <citation type="journal article" date="2022" name="Syst. Appl. Microbiol.">
        <title>Rhodopirellula aestuarii sp. nov., a novel member of the genus Rhodopirellula isolated from brackish sediments collected in the Tagus River estuary, Portugal.</title>
        <authorList>
            <person name="Vitorino I.R."/>
            <person name="Klimek D."/>
            <person name="Calusinska M."/>
            <person name="Lobo-da-Cunha A."/>
            <person name="Vasconcelos V."/>
            <person name="Lage O.M."/>
        </authorList>
    </citation>
    <scope>NUCLEOTIDE SEQUENCE [LARGE SCALE GENOMIC DNA]</scope>
    <source>
        <strain evidence="5 6">ICT_H3.1</strain>
    </source>
</reference>
<dbReference type="SUPFAM" id="SSF117074">
    <property type="entry name" value="Hypothetical protein PA1324"/>
    <property type="match status" value="5"/>
</dbReference>